<evidence type="ECO:0000256" key="1">
    <source>
        <dbReference type="ARBA" id="ARBA00004141"/>
    </source>
</evidence>
<feature type="transmembrane region" description="Helical" evidence="5">
    <location>
        <begin position="20"/>
        <end position="43"/>
    </location>
</feature>
<feature type="transmembrane region" description="Helical" evidence="5">
    <location>
        <begin position="223"/>
        <end position="245"/>
    </location>
</feature>
<feature type="domain" description="ABC-2 type transporter transmembrane" evidence="6">
    <location>
        <begin position="22"/>
        <end position="409"/>
    </location>
</feature>
<evidence type="ECO:0000256" key="4">
    <source>
        <dbReference type="ARBA" id="ARBA00023136"/>
    </source>
</evidence>
<proteinExistence type="predicted"/>
<gene>
    <name evidence="7" type="ORF">E1I69_17380</name>
</gene>
<dbReference type="STRING" id="1033734.GCA_000285535_02756"/>
<feature type="transmembrane region" description="Helical" evidence="5">
    <location>
        <begin position="336"/>
        <end position="355"/>
    </location>
</feature>
<dbReference type="PANTHER" id="PTHR43027">
    <property type="entry name" value="DOXORUBICIN RESISTANCE ABC TRANSPORTER PERMEASE PROTEIN DRRC-RELATED"/>
    <property type="match status" value="1"/>
</dbReference>
<comment type="subcellular location">
    <subcellularLocation>
        <location evidence="1">Membrane</location>
        <topology evidence="1">Multi-pass membrane protein</topology>
    </subcellularLocation>
</comment>
<evidence type="ECO:0000259" key="6">
    <source>
        <dbReference type="Pfam" id="PF12698"/>
    </source>
</evidence>
<dbReference type="InterPro" id="IPR052902">
    <property type="entry name" value="ABC-2_transporter"/>
</dbReference>
<keyword evidence="4 5" id="KW-0472">Membrane</keyword>
<dbReference type="GO" id="GO:0016020">
    <property type="term" value="C:membrane"/>
    <property type="evidence" value="ECO:0007669"/>
    <property type="project" value="UniProtKB-SubCell"/>
</dbReference>
<evidence type="ECO:0000256" key="5">
    <source>
        <dbReference type="SAM" id="Phobius"/>
    </source>
</evidence>
<name>A0A4S3PNU1_9BACI</name>
<accession>A0A4S3PNU1</accession>
<evidence type="ECO:0000256" key="2">
    <source>
        <dbReference type="ARBA" id="ARBA00022692"/>
    </source>
</evidence>
<dbReference type="GO" id="GO:0140359">
    <property type="term" value="F:ABC-type transporter activity"/>
    <property type="evidence" value="ECO:0007669"/>
    <property type="project" value="InterPro"/>
</dbReference>
<keyword evidence="3 5" id="KW-1133">Transmembrane helix</keyword>
<evidence type="ECO:0000256" key="3">
    <source>
        <dbReference type="ARBA" id="ARBA00022989"/>
    </source>
</evidence>
<feature type="transmembrane region" description="Helical" evidence="5">
    <location>
        <begin position="300"/>
        <end position="324"/>
    </location>
</feature>
<protein>
    <submittedName>
        <fullName evidence="7">ABC transporter permease</fullName>
    </submittedName>
</protein>
<evidence type="ECO:0000313" key="7">
    <source>
        <dbReference type="EMBL" id="THE10826.1"/>
    </source>
</evidence>
<dbReference type="AlphaFoldDB" id="A0A4S3PNU1"/>
<organism evidence="7 8">
    <name type="scientific">Bacillus timonensis</name>
    <dbReference type="NCBI Taxonomy" id="1033734"/>
    <lineage>
        <taxon>Bacteria</taxon>
        <taxon>Bacillati</taxon>
        <taxon>Bacillota</taxon>
        <taxon>Bacilli</taxon>
        <taxon>Bacillales</taxon>
        <taxon>Bacillaceae</taxon>
        <taxon>Bacillus</taxon>
    </lineage>
</organism>
<dbReference type="Proteomes" id="UP000306477">
    <property type="component" value="Unassembled WGS sequence"/>
</dbReference>
<keyword evidence="8" id="KW-1185">Reference proteome</keyword>
<comment type="caution">
    <text evidence="7">The sequence shown here is derived from an EMBL/GenBank/DDBJ whole genome shotgun (WGS) entry which is preliminary data.</text>
</comment>
<dbReference type="EMBL" id="SLUB01000039">
    <property type="protein sequence ID" value="THE10826.1"/>
    <property type="molecule type" value="Genomic_DNA"/>
</dbReference>
<dbReference type="Pfam" id="PF12698">
    <property type="entry name" value="ABC2_membrane_3"/>
    <property type="match status" value="1"/>
</dbReference>
<dbReference type="InterPro" id="IPR013525">
    <property type="entry name" value="ABC2_TM"/>
</dbReference>
<sequence length="419" mass="45915">MIIPFIKKDLLVLLRNPQELLVLVLMPLILIAILGFALGGVMAGDTTSISAKVAFIDHSDEQKDIDNFVHKVKAKGMLQEAETALIQGADQLRPIQILLEEVFGSKELKEIVELEQVKPEQLDELKKDDQYSAVIEIPENYTFEVLSSALLDEPATATIKLYKNEGKEISPKVVEDVLVNFQKQMTSMTVVGKAGIQLEAVGSAKVGDIETVSEREPINSLQYYSVGMSVMFIMFIASHLGSFAYREKQLQVYNRIILSNTSRWSYLGGIFLSVMVISIVQQAILYGVTSLIFNVVWKDLVGFFLVNLSLSFAIGGVGALLTALNFRIDSEGVSNFFGNVIVAIFAFLGGSFTPIGETSPFIGILGNFTPNGAGMTALLQLLQGVELSEIDHHIFYLIGFGLVMLTAAVFSFPKRGDAI</sequence>
<keyword evidence="2 5" id="KW-0812">Transmembrane</keyword>
<feature type="transmembrane region" description="Helical" evidence="5">
    <location>
        <begin position="394"/>
        <end position="412"/>
    </location>
</feature>
<reference evidence="7 8" key="1">
    <citation type="journal article" date="2019" name="Indoor Air">
        <title>Impacts of indoor surface finishes on bacterial viability.</title>
        <authorList>
            <person name="Hu J."/>
            <person name="Maamar S.B."/>
            <person name="Glawe A.J."/>
            <person name="Gottel N."/>
            <person name="Gilbert J.A."/>
            <person name="Hartmann E.M."/>
        </authorList>
    </citation>
    <scope>NUCLEOTIDE SEQUENCE [LARGE SCALE GENOMIC DNA]</scope>
    <source>
        <strain evidence="7 8">AF060A6</strain>
    </source>
</reference>
<feature type="transmembrane region" description="Helical" evidence="5">
    <location>
        <begin position="266"/>
        <end position="288"/>
    </location>
</feature>
<dbReference type="RefSeq" id="WP_136380832.1">
    <property type="nucleotide sequence ID" value="NZ_SLUB01000039.1"/>
</dbReference>
<dbReference type="PANTHER" id="PTHR43027:SF1">
    <property type="entry name" value="DOXORUBICIN RESISTANCE ABC TRANSPORTER PERMEASE PROTEIN DRRC-RELATED"/>
    <property type="match status" value="1"/>
</dbReference>
<dbReference type="OrthoDB" id="3078158at2"/>
<evidence type="ECO:0000313" key="8">
    <source>
        <dbReference type="Proteomes" id="UP000306477"/>
    </source>
</evidence>